<dbReference type="AlphaFoldDB" id="A0AA42RFM9"/>
<dbReference type="Gene3D" id="1.10.260.40">
    <property type="entry name" value="lambda repressor-like DNA-binding domains"/>
    <property type="match status" value="1"/>
</dbReference>
<dbReference type="InterPro" id="IPR001387">
    <property type="entry name" value="Cro/C1-type_HTH"/>
</dbReference>
<name>A0AA42RFM9_AERCA</name>
<sequence length="141" mass="15218">MSNMQAAVHYLEAPIERGEDLSRLRKMLGMNQSTFALTIGRSVGAISKAEKSSSLPKDIKRLAQSVLDEHKKKVAVRVSLVKPQKGSTSGMSAVAQQRLIQEIEGLGASQELMERLALVMGTQSNETEIVPEDELGVAGKA</sequence>
<accession>A0AA42RFM9</accession>
<protein>
    <submittedName>
        <fullName evidence="1">Helix-turn-helix domain-containing protein</fullName>
    </submittedName>
</protein>
<dbReference type="RefSeq" id="WP_279963614.1">
    <property type="nucleotide sequence ID" value="NZ_JAOCFK010000057.1"/>
</dbReference>
<comment type="caution">
    <text evidence="1">The sequence shown here is derived from an EMBL/GenBank/DDBJ whole genome shotgun (WGS) entry which is preliminary data.</text>
</comment>
<reference evidence="1" key="1">
    <citation type="submission" date="2022-09" db="EMBL/GenBank/DDBJ databases">
        <title>Intensive care unit water sources are persistently colonized with multi-drug resistant bacteria and are the site of extensive horizontal gene transfer of antibiotic resistance genes.</title>
        <authorList>
            <person name="Diorio-Toth L."/>
        </authorList>
    </citation>
    <scope>NUCLEOTIDE SEQUENCE</scope>
    <source>
        <strain evidence="1">GD03710</strain>
    </source>
</reference>
<organism evidence="1 2">
    <name type="scientific">Aeromonas caviae</name>
    <name type="common">Aeromonas punctata</name>
    <dbReference type="NCBI Taxonomy" id="648"/>
    <lineage>
        <taxon>Bacteria</taxon>
        <taxon>Pseudomonadati</taxon>
        <taxon>Pseudomonadota</taxon>
        <taxon>Gammaproteobacteria</taxon>
        <taxon>Aeromonadales</taxon>
        <taxon>Aeromonadaceae</taxon>
        <taxon>Aeromonas</taxon>
    </lineage>
</organism>
<gene>
    <name evidence="1" type="ORF">N5I20_22660</name>
</gene>
<dbReference type="EMBL" id="JAOCIZ010000170">
    <property type="protein sequence ID" value="MDH1507842.1"/>
    <property type="molecule type" value="Genomic_DNA"/>
</dbReference>
<dbReference type="CDD" id="cd00093">
    <property type="entry name" value="HTH_XRE"/>
    <property type="match status" value="1"/>
</dbReference>
<dbReference type="GO" id="GO:0003677">
    <property type="term" value="F:DNA binding"/>
    <property type="evidence" value="ECO:0007669"/>
    <property type="project" value="InterPro"/>
</dbReference>
<dbReference type="Proteomes" id="UP001161704">
    <property type="component" value="Unassembled WGS sequence"/>
</dbReference>
<dbReference type="InterPro" id="IPR010982">
    <property type="entry name" value="Lambda_DNA-bd_dom_sf"/>
</dbReference>
<dbReference type="SUPFAM" id="SSF47413">
    <property type="entry name" value="lambda repressor-like DNA-binding domains"/>
    <property type="match status" value="1"/>
</dbReference>
<evidence type="ECO:0000313" key="2">
    <source>
        <dbReference type="Proteomes" id="UP001161704"/>
    </source>
</evidence>
<proteinExistence type="predicted"/>
<evidence type="ECO:0000313" key="1">
    <source>
        <dbReference type="EMBL" id="MDH1507842.1"/>
    </source>
</evidence>